<dbReference type="AlphaFoldDB" id="U5HF93"/>
<dbReference type="EMBL" id="GL541726">
    <property type="protein sequence ID" value="KDE03771.1"/>
    <property type="molecule type" value="Genomic_DNA"/>
</dbReference>
<reference evidence="1" key="2">
    <citation type="submission" date="2010-11" db="EMBL/GenBank/DDBJ databases">
        <authorList>
            <consortium name="The Broad Institute Genome Sequencing Platform"/>
            <person name="Earl A."/>
            <person name="Ward D."/>
            <person name="Feldgarden M."/>
            <person name="Gevers D."/>
            <person name="Butler R."/>
            <person name="Young S.K."/>
            <person name="Zeng Q."/>
            <person name="Gargeya S."/>
            <person name="Fitzgerald M."/>
            <person name="Haas B."/>
            <person name="Abouelleil A."/>
            <person name="Alvarado L."/>
            <person name="Arachchi H.M."/>
            <person name="Berlin A."/>
            <person name="Brown A."/>
            <person name="Chapman S.B."/>
            <person name="Chen Z."/>
            <person name="Dunbar C."/>
            <person name="Freedman E."/>
            <person name="Gearin G."/>
            <person name="Gellesch M."/>
            <person name="Goldberg J."/>
            <person name="Griggs A."/>
            <person name="Gujja S."/>
            <person name="Heilman E."/>
            <person name="Heiman D."/>
            <person name="Howarth C."/>
            <person name="Larson L."/>
            <person name="Lui A."/>
            <person name="MacDonald P.J.P."/>
            <person name="Mehta T."/>
            <person name="Montmayeur A."/>
            <person name="Murphy C."/>
            <person name="Neiman D."/>
            <person name="Pearson M."/>
            <person name="Priest M."/>
            <person name="Roberts A."/>
            <person name="Saif S."/>
            <person name="Shea T."/>
            <person name="Shenoy N."/>
            <person name="Sisk P."/>
            <person name="Stolte C."/>
            <person name="Sykes S."/>
            <person name="White J."/>
            <person name="Yandava C."/>
            <person name="Wortman J."/>
            <person name="Nusbaum C."/>
            <person name="Birren B."/>
        </authorList>
    </citation>
    <scope>NUCLEOTIDE SEQUENCE</scope>
    <source>
        <strain evidence="1">P1A1 Lamole</strain>
    </source>
</reference>
<evidence type="ECO:0000313" key="1">
    <source>
        <dbReference type="EMBL" id="KDE03771.1"/>
    </source>
</evidence>
<dbReference type="InParanoid" id="U5HF93"/>
<evidence type="ECO:0000313" key="2">
    <source>
        <dbReference type="EnsemblFungi" id="MVLG_05773T0"/>
    </source>
</evidence>
<evidence type="ECO:0000313" key="3">
    <source>
        <dbReference type="Proteomes" id="UP000017200"/>
    </source>
</evidence>
<reference evidence="1 3" key="3">
    <citation type="journal article" date="2015" name="BMC Genomics">
        <title>Sex and parasites: genomic and transcriptomic analysis of Microbotryum lychnidis-dioicae, the biotrophic and plant-castrating anther smut fungus.</title>
        <authorList>
            <person name="Perlin M.H."/>
            <person name="Amselem J."/>
            <person name="Fontanillas E."/>
            <person name="Toh S.S."/>
            <person name="Chen Z."/>
            <person name="Goldberg J."/>
            <person name="Duplessis S."/>
            <person name="Henrissat B."/>
            <person name="Young S."/>
            <person name="Zeng Q."/>
            <person name="Aguileta G."/>
            <person name="Petit E."/>
            <person name="Badouin H."/>
            <person name="Andrews J."/>
            <person name="Razeeq D."/>
            <person name="Gabaldon T."/>
            <person name="Quesneville H."/>
            <person name="Giraud T."/>
            <person name="Hood M.E."/>
            <person name="Schultz D.J."/>
            <person name="Cuomo C.A."/>
        </authorList>
    </citation>
    <scope>NUCLEOTIDE SEQUENCE [LARGE SCALE GENOMIC DNA]</scope>
    <source>
        <strain evidence="3">p1A1 Lamole</strain>
        <strain evidence="1">P1A1 Lamole</strain>
    </source>
</reference>
<keyword evidence="3" id="KW-1185">Reference proteome</keyword>
<reference evidence="2" key="4">
    <citation type="submission" date="2015-06" db="UniProtKB">
        <authorList>
            <consortium name="EnsemblFungi"/>
        </authorList>
    </citation>
    <scope>IDENTIFICATION</scope>
</reference>
<dbReference type="EnsemblFungi" id="MVLG_05773T0">
    <property type="protein sequence ID" value="MVLG_05773T0"/>
    <property type="gene ID" value="MVLG_05773"/>
</dbReference>
<sequence>MLMTSAAVARSIYKQCTRKQKRSCHRLIRRAALLSLCQFTDPPAHPITFNRIPTQLNTTTKLNAMATFKMQDSTGAAATQAGLSEERSNSLIVTGLPATSATSAKETLTKHLLHLLEISGVPPSRQHKYTTSLAQASLGNIDGHPVNADSCAIDGPYEKGEERDPTKTMEDQSSLDLTLVSAHLNKFQPITIDGTVFNLGAHFAASNKDDLTRTISCSFVSTGSNADNKWADLAKVPVSELEKAAGKHFAELGIEVSYIFVYSMTRTNTAPRVLRVVLKHAHSGDIDKVCSSSFSQVCLATTSPVMNEEITVVGSFNDPATLPRPVHLPCVSQTSWKRSPQECWVNISPLTSTRNGNATTRTRQPHNG</sequence>
<dbReference type="Proteomes" id="UP000017200">
    <property type="component" value="Unassembled WGS sequence"/>
</dbReference>
<reference evidence="3" key="1">
    <citation type="submission" date="2010-11" db="EMBL/GenBank/DDBJ databases">
        <title>The genome sequence of Microbotryum violaceum strain p1A1 Lamole.</title>
        <authorList>
            <person name="Cuomo C."/>
            <person name="Perlin M."/>
            <person name="Young S.K."/>
            <person name="Zeng Q."/>
            <person name="Gargeya S."/>
            <person name="Alvarado L."/>
            <person name="Berlin A."/>
            <person name="Chapman S.B."/>
            <person name="Chen Z."/>
            <person name="Freedman E."/>
            <person name="Gellesch M."/>
            <person name="Goldberg J."/>
            <person name="Griggs A."/>
            <person name="Gujja S."/>
            <person name="Heilman E."/>
            <person name="Heiman D."/>
            <person name="Howarth C."/>
            <person name="Mehta T."/>
            <person name="Neiman D."/>
            <person name="Pearson M."/>
            <person name="Roberts A."/>
            <person name="Saif S."/>
            <person name="Shea T."/>
            <person name="Shenoy N."/>
            <person name="Sisk P."/>
            <person name="Stolte C."/>
            <person name="Sykes S."/>
            <person name="White J."/>
            <person name="Yandava C."/>
            <person name="Haas B."/>
            <person name="Nusbaum C."/>
            <person name="Birren B."/>
        </authorList>
    </citation>
    <scope>NUCLEOTIDE SEQUENCE [LARGE SCALE GENOMIC DNA]</scope>
    <source>
        <strain evidence="3">p1A1 Lamole</strain>
    </source>
</reference>
<protein>
    <submittedName>
        <fullName evidence="1 2">Uncharacterized protein</fullName>
    </submittedName>
</protein>
<accession>U5HF93</accession>
<dbReference type="EMBL" id="AEIJ01000618">
    <property type="status" value="NOT_ANNOTATED_CDS"/>
    <property type="molecule type" value="Genomic_DNA"/>
</dbReference>
<organism evidence="1">
    <name type="scientific">Microbotryum lychnidis-dioicae (strain p1A1 Lamole / MvSl-1064)</name>
    <name type="common">Anther smut fungus</name>
    <dbReference type="NCBI Taxonomy" id="683840"/>
    <lineage>
        <taxon>Eukaryota</taxon>
        <taxon>Fungi</taxon>
        <taxon>Dikarya</taxon>
        <taxon>Basidiomycota</taxon>
        <taxon>Pucciniomycotina</taxon>
        <taxon>Microbotryomycetes</taxon>
        <taxon>Microbotryales</taxon>
        <taxon>Microbotryaceae</taxon>
        <taxon>Microbotryum</taxon>
    </lineage>
</organism>
<proteinExistence type="predicted"/>
<name>U5HF93_USTV1</name>
<gene>
    <name evidence="1" type="ORF">MVLG_05773</name>
</gene>
<dbReference type="HOGENOM" id="CLU_752716_0_0_1"/>